<keyword evidence="3" id="KW-1185">Reference proteome</keyword>
<keyword evidence="1" id="KW-0472">Membrane</keyword>
<protein>
    <recommendedName>
        <fullName evidence="4">Anti-sigma factor</fullName>
    </recommendedName>
</protein>
<dbReference type="RefSeq" id="WP_347168530.1">
    <property type="nucleotide sequence ID" value="NZ_JBDNCH010000004.1"/>
</dbReference>
<sequence length="187" mass="19406">MAKIDKAFAQAKTASDTTAEPVADVVVPLPRRRRVEWQPMALAASITLAVGLGGGLMLGRTSTPQAPATDFAVLSTAAVKEALNDLPSGEERQVAGGVVRPIASFHDAEGKLCREFEFDESARAHVAVACHGEDSWALRFAVIAEVASDGYAPASSLDALEAYLGSIDAGAPLSVESEADSLSALAR</sequence>
<evidence type="ECO:0008006" key="4">
    <source>
        <dbReference type="Google" id="ProtNLM"/>
    </source>
</evidence>
<dbReference type="EMBL" id="JBDNCH010000004">
    <property type="protein sequence ID" value="MEN9063452.1"/>
    <property type="molecule type" value="Genomic_DNA"/>
</dbReference>
<organism evidence="2 3">
    <name type="scientific">Ponticoccus litoralis</name>
    <dbReference type="NCBI Taxonomy" id="422297"/>
    <lineage>
        <taxon>Bacteria</taxon>
        <taxon>Pseudomonadati</taxon>
        <taxon>Pseudomonadota</taxon>
        <taxon>Alphaproteobacteria</taxon>
        <taxon>Rhodobacterales</taxon>
        <taxon>Roseobacteraceae</taxon>
        <taxon>Ponticoccus</taxon>
    </lineage>
</organism>
<proteinExistence type="predicted"/>
<name>A0AAW9SU38_9RHOB</name>
<evidence type="ECO:0000313" key="3">
    <source>
        <dbReference type="Proteomes" id="UP001428774"/>
    </source>
</evidence>
<reference evidence="2 3" key="1">
    <citation type="submission" date="2024-05" db="EMBL/GenBank/DDBJ databases">
        <title>Genome sequence of Ponticoccus litoralis KCCM 90028.</title>
        <authorList>
            <person name="Kim J.M."/>
            <person name="Lee J.K."/>
            <person name="Choi B.J."/>
            <person name="Bayburt H."/>
            <person name="Baek J.H."/>
            <person name="Jeon C.O."/>
        </authorList>
    </citation>
    <scope>NUCLEOTIDE SEQUENCE [LARGE SCALE GENOMIC DNA]</scope>
    <source>
        <strain evidence="2 3">KCCM 90028</strain>
    </source>
</reference>
<evidence type="ECO:0000313" key="2">
    <source>
        <dbReference type="EMBL" id="MEN9063452.1"/>
    </source>
</evidence>
<keyword evidence="1" id="KW-0812">Transmembrane</keyword>
<dbReference type="Proteomes" id="UP001428774">
    <property type="component" value="Unassembled WGS sequence"/>
</dbReference>
<dbReference type="AlphaFoldDB" id="A0AAW9SU38"/>
<feature type="transmembrane region" description="Helical" evidence="1">
    <location>
        <begin position="40"/>
        <end position="59"/>
    </location>
</feature>
<gene>
    <name evidence="2" type="ORF">ABFB10_23070</name>
</gene>
<comment type="caution">
    <text evidence="2">The sequence shown here is derived from an EMBL/GenBank/DDBJ whole genome shotgun (WGS) entry which is preliminary data.</text>
</comment>
<evidence type="ECO:0000256" key="1">
    <source>
        <dbReference type="SAM" id="Phobius"/>
    </source>
</evidence>
<keyword evidence="1" id="KW-1133">Transmembrane helix</keyword>
<accession>A0AAW9SU38</accession>